<comment type="caution">
    <text evidence="1">The sequence shown here is derived from an EMBL/GenBank/DDBJ whole genome shotgun (WGS) entry which is preliminary data.</text>
</comment>
<dbReference type="Proteomes" id="UP000284250">
    <property type="component" value="Unassembled WGS sequence"/>
</dbReference>
<organism evidence="1 2">
    <name type="scientific">Hymenobacter rubripertinctus</name>
    <dbReference type="NCBI Taxonomy" id="2029981"/>
    <lineage>
        <taxon>Bacteria</taxon>
        <taxon>Pseudomonadati</taxon>
        <taxon>Bacteroidota</taxon>
        <taxon>Cytophagia</taxon>
        <taxon>Cytophagales</taxon>
        <taxon>Hymenobacteraceae</taxon>
        <taxon>Hymenobacter</taxon>
    </lineage>
</organism>
<gene>
    <name evidence="1" type="ORF">D0T11_03990</name>
</gene>
<dbReference type="Gene3D" id="3.40.50.450">
    <property type="match status" value="1"/>
</dbReference>
<sequence length="190" mass="21562">MITLLEEVRTLGNAALLRLPKTAFFCSREYPPRIEYATYVWAMEQRQLGRCVASGFHSRLEQAVFRFLRQDRQQPIVYGLGRGIQPSVAFEHEQDIRLGHLLFVSHFEPEQTTISQETADIRNLLLADIADVLFIPYMSPGGNLEWLVNHVVARSKPLFTLDVPGNAALHQPHVQLYHPPGLLGGHRANL</sequence>
<evidence type="ECO:0000313" key="1">
    <source>
        <dbReference type="EMBL" id="RIY12896.1"/>
    </source>
</evidence>
<proteinExistence type="predicted"/>
<accession>A0A418R675</accession>
<name>A0A418R675_9BACT</name>
<keyword evidence="2" id="KW-1185">Reference proteome</keyword>
<evidence type="ECO:0000313" key="2">
    <source>
        <dbReference type="Proteomes" id="UP000284250"/>
    </source>
</evidence>
<dbReference type="OrthoDB" id="273460at2"/>
<reference evidence="1 2" key="1">
    <citation type="submission" date="2018-09" db="EMBL/GenBank/DDBJ databases">
        <authorList>
            <person name="Zeman M."/>
            <person name="Pardy F."/>
        </authorList>
    </citation>
    <scope>NUCLEOTIDE SEQUENCE [LARGE SCALE GENOMIC DNA]</scope>
    <source>
        <strain evidence="1 2">CCM 8852</strain>
    </source>
</reference>
<dbReference type="EMBL" id="QYCN01000004">
    <property type="protein sequence ID" value="RIY12896.1"/>
    <property type="molecule type" value="Genomic_DNA"/>
</dbReference>
<dbReference type="RefSeq" id="WP_119654496.1">
    <property type="nucleotide sequence ID" value="NZ_JBHUOI010000028.1"/>
</dbReference>
<protein>
    <submittedName>
        <fullName evidence="1">Uncharacterized protein</fullName>
    </submittedName>
</protein>
<dbReference type="AlphaFoldDB" id="A0A418R675"/>
<reference evidence="1 2" key="2">
    <citation type="submission" date="2019-01" db="EMBL/GenBank/DDBJ databases">
        <title>Hymenobacter humicola sp. nov., isolated from soils in Antarctica.</title>
        <authorList>
            <person name="Sedlacek I."/>
            <person name="Holochova P."/>
            <person name="Kralova S."/>
            <person name="Pantucek R."/>
            <person name="Stankova E."/>
            <person name="Vrbovska V."/>
            <person name="Kristofova L."/>
            <person name="Svec P."/>
            <person name="Busse H.-J."/>
        </authorList>
    </citation>
    <scope>NUCLEOTIDE SEQUENCE [LARGE SCALE GENOMIC DNA]</scope>
    <source>
        <strain evidence="1 2">CCM 8852</strain>
    </source>
</reference>